<comment type="similarity">
    <text evidence="2">Belongs to the GSP F family.</text>
</comment>
<dbReference type="InterPro" id="IPR018076">
    <property type="entry name" value="T2SS_GspF_dom"/>
</dbReference>
<feature type="transmembrane region" description="Helical" evidence="7">
    <location>
        <begin position="141"/>
        <end position="159"/>
    </location>
</feature>
<sequence>MPGRHRPLPVALRADLFAHLAAMEQAGLPPDQAFALLRLTGAANARLNAARRLLARGNDPARAGRHSGLFDELETSCVHAALQAGSPAGTYRRLAGLYAEKCRLAAAMRSGMLVPLTTLVIALFVRPLPALVAGSLTPGGYLLQVLLPLLVAAGLFQLLRRLPRWLASEAPAAIRSPVEQLLLRLPLFGPLAVRGGVRDFLVHLAIMLEAGLPTFDALPIATATVGNLTLRAELARIEPAMIRGATLTQALSALHLEGSERLVGQVLTGEQAGRLPEMLFRHVEAETAALALAWQQIVTWLPRLFYVLLLMWIGYGMISGGAFMPPGGEAR</sequence>
<feature type="domain" description="Type II secretion system protein GspF" evidence="8">
    <location>
        <begin position="18"/>
        <end position="125"/>
    </location>
</feature>
<name>A0A9D7E0K4_9PROT</name>
<evidence type="ECO:0000313" key="10">
    <source>
        <dbReference type="Proteomes" id="UP000807785"/>
    </source>
</evidence>
<feature type="transmembrane region" description="Helical" evidence="7">
    <location>
        <begin position="111"/>
        <end position="129"/>
    </location>
</feature>
<dbReference type="InterPro" id="IPR003004">
    <property type="entry name" value="GspF/PilC"/>
</dbReference>
<keyword evidence="5 7" id="KW-1133">Transmembrane helix</keyword>
<dbReference type="AlphaFoldDB" id="A0A9D7E0K4"/>
<comment type="caution">
    <text evidence="9">The sequence shown here is derived from an EMBL/GenBank/DDBJ whole genome shotgun (WGS) entry which is preliminary data.</text>
</comment>
<dbReference type="InterPro" id="IPR042094">
    <property type="entry name" value="T2SS_GspF_sf"/>
</dbReference>
<organism evidence="9 10">
    <name type="scientific">Candidatus Methylophosphatis roskildensis</name>
    <dbReference type="NCBI Taxonomy" id="2899263"/>
    <lineage>
        <taxon>Bacteria</taxon>
        <taxon>Pseudomonadati</taxon>
        <taxon>Pseudomonadota</taxon>
        <taxon>Betaproteobacteria</taxon>
        <taxon>Nitrosomonadales</taxon>
        <taxon>Sterolibacteriaceae</taxon>
        <taxon>Candidatus Methylophosphatis</taxon>
    </lineage>
</organism>
<comment type="subcellular location">
    <subcellularLocation>
        <location evidence="1">Cell membrane</location>
        <topology evidence="1">Multi-pass membrane protein</topology>
    </subcellularLocation>
</comment>
<evidence type="ECO:0000256" key="6">
    <source>
        <dbReference type="ARBA" id="ARBA00023136"/>
    </source>
</evidence>
<evidence type="ECO:0000259" key="8">
    <source>
        <dbReference type="Pfam" id="PF00482"/>
    </source>
</evidence>
<feature type="transmembrane region" description="Helical" evidence="7">
    <location>
        <begin position="304"/>
        <end position="324"/>
    </location>
</feature>
<protein>
    <submittedName>
        <fullName evidence="9">Type II secretion system F family protein</fullName>
    </submittedName>
</protein>
<dbReference type="PANTHER" id="PTHR30012:SF0">
    <property type="entry name" value="TYPE II SECRETION SYSTEM PROTEIN F-RELATED"/>
    <property type="match status" value="1"/>
</dbReference>
<evidence type="ECO:0000313" key="9">
    <source>
        <dbReference type="EMBL" id="MBK6974398.1"/>
    </source>
</evidence>
<evidence type="ECO:0000256" key="1">
    <source>
        <dbReference type="ARBA" id="ARBA00004651"/>
    </source>
</evidence>
<dbReference type="Pfam" id="PF00482">
    <property type="entry name" value="T2SSF"/>
    <property type="match status" value="2"/>
</dbReference>
<dbReference type="Gene3D" id="1.20.81.30">
    <property type="entry name" value="Type II secretion system (T2SS), domain F"/>
    <property type="match status" value="2"/>
</dbReference>
<accession>A0A9D7E0K4</accession>
<proteinExistence type="inferred from homology"/>
<evidence type="ECO:0000256" key="7">
    <source>
        <dbReference type="SAM" id="Phobius"/>
    </source>
</evidence>
<gene>
    <name evidence="9" type="ORF">IPH26_16115</name>
</gene>
<evidence type="ECO:0000256" key="2">
    <source>
        <dbReference type="ARBA" id="ARBA00005745"/>
    </source>
</evidence>
<reference evidence="9" key="1">
    <citation type="submission" date="2020-10" db="EMBL/GenBank/DDBJ databases">
        <title>Connecting structure to function with the recovery of over 1000 high-quality activated sludge metagenome-assembled genomes encoding full-length rRNA genes using long-read sequencing.</title>
        <authorList>
            <person name="Singleton C.M."/>
            <person name="Petriglieri F."/>
            <person name="Kristensen J.M."/>
            <person name="Kirkegaard R.H."/>
            <person name="Michaelsen T.Y."/>
            <person name="Andersen M.H."/>
            <person name="Karst S.M."/>
            <person name="Dueholm M.S."/>
            <person name="Nielsen P.H."/>
            <person name="Albertsen M."/>
        </authorList>
    </citation>
    <scope>NUCLEOTIDE SEQUENCE</scope>
    <source>
        <strain evidence="9">Bjer_18-Q3-R1-45_BAT3C.347</strain>
    </source>
</reference>
<dbReference type="Proteomes" id="UP000807785">
    <property type="component" value="Unassembled WGS sequence"/>
</dbReference>
<keyword evidence="4 7" id="KW-0812">Transmembrane</keyword>
<evidence type="ECO:0000256" key="3">
    <source>
        <dbReference type="ARBA" id="ARBA00022475"/>
    </source>
</evidence>
<evidence type="ECO:0000256" key="4">
    <source>
        <dbReference type="ARBA" id="ARBA00022692"/>
    </source>
</evidence>
<dbReference type="GO" id="GO:0005886">
    <property type="term" value="C:plasma membrane"/>
    <property type="evidence" value="ECO:0007669"/>
    <property type="project" value="UniProtKB-SubCell"/>
</dbReference>
<dbReference type="EMBL" id="JADJEV010000004">
    <property type="protein sequence ID" value="MBK6974398.1"/>
    <property type="molecule type" value="Genomic_DNA"/>
</dbReference>
<keyword evidence="3" id="KW-1003">Cell membrane</keyword>
<feature type="domain" description="Type II secretion system protein GspF" evidence="8">
    <location>
        <begin position="200"/>
        <end position="317"/>
    </location>
</feature>
<keyword evidence="6 7" id="KW-0472">Membrane</keyword>
<evidence type="ECO:0000256" key="5">
    <source>
        <dbReference type="ARBA" id="ARBA00022989"/>
    </source>
</evidence>
<dbReference type="PANTHER" id="PTHR30012">
    <property type="entry name" value="GENERAL SECRETION PATHWAY PROTEIN"/>
    <property type="match status" value="1"/>
</dbReference>